<evidence type="ECO:0000256" key="4">
    <source>
        <dbReference type="ARBA" id="ARBA00022692"/>
    </source>
</evidence>
<protein>
    <recommendedName>
        <fullName evidence="11">UAA transporter</fullName>
    </recommendedName>
</protein>
<dbReference type="InterPro" id="IPR013657">
    <property type="entry name" value="SCL35B1-4/HUT1"/>
</dbReference>
<evidence type="ECO:0000256" key="3">
    <source>
        <dbReference type="ARBA" id="ARBA00022597"/>
    </source>
</evidence>
<keyword evidence="3" id="KW-0762">Sugar transport</keyword>
<evidence type="ECO:0000256" key="8">
    <source>
        <dbReference type="SAM" id="Phobius"/>
    </source>
</evidence>
<organism evidence="9 10">
    <name type="scientific">Exophiala sideris</name>
    <dbReference type="NCBI Taxonomy" id="1016849"/>
    <lineage>
        <taxon>Eukaryota</taxon>
        <taxon>Fungi</taxon>
        <taxon>Dikarya</taxon>
        <taxon>Ascomycota</taxon>
        <taxon>Pezizomycotina</taxon>
        <taxon>Eurotiomycetes</taxon>
        <taxon>Chaetothyriomycetidae</taxon>
        <taxon>Chaetothyriales</taxon>
        <taxon>Herpotrichiellaceae</taxon>
        <taxon>Exophiala</taxon>
    </lineage>
</organism>
<evidence type="ECO:0000256" key="1">
    <source>
        <dbReference type="ARBA" id="ARBA00004477"/>
    </source>
</evidence>
<feature type="compositionally biased region" description="Low complexity" evidence="7">
    <location>
        <begin position="40"/>
        <end position="50"/>
    </location>
</feature>
<gene>
    <name evidence="9" type="ORF">PV11_01428</name>
</gene>
<dbReference type="Proteomes" id="UP000053599">
    <property type="component" value="Unassembled WGS sequence"/>
</dbReference>
<keyword evidence="6 8" id="KW-0472">Membrane</keyword>
<dbReference type="STRING" id="1016849.A0A0D1YW40"/>
<evidence type="ECO:0000256" key="6">
    <source>
        <dbReference type="ARBA" id="ARBA00023136"/>
    </source>
</evidence>
<feature type="transmembrane region" description="Helical" evidence="8">
    <location>
        <begin position="158"/>
        <end position="179"/>
    </location>
</feature>
<evidence type="ECO:0000256" key="7">
    <source>
        <dbReference type="SAM" id="MobiDB-lite"/>
    </source>
</evidence>
<dbReference type="Pfam" id="PF08449">
    <property type="entry name" value="UAA"/>
    <property type="match status" value="1"/>
</dbReference>
<keyword evidence="2" id="KW-0813">Transport</keyword>
<proteinExistence type="predicted"/>
<dbReference type="OrthoDB" id="999962at2759"/>
<comment type="subcellular location">
    <subcellularLocation>
        <location evidence="1">Endoplasmic reticulum membrane</location>
        <topology evidence="1">Multi-pass membrane protein</topology>
    </subcellularLocation>
</comment>
<dbReference type="GO" id="GO:0005462">
    <property type="term" value="F:UDP-N-acetylglucosamine transmembrane transporter activity"/>
    <property type="evidence" value="ECO:0007669"/>
    <property type="project" value="TreeGrafter"/>
</dbReference>
<feature type="transmembrane region" description="Helical" evidence="8">
    <location>
        <begin position="191"/>
        <end position="209"/>
    </location>
</feature>
<dbReference type="InterPro" id="IPR037185">
    <property type="entry name" value="EmrE-like"/>
</dbReference>
<evidence type="ECO:0000313" key="9">
    <source>
        <dbReference type="EMBL" id="KIV85769.1"/>
    </source>
</evidence>
<accession>A0A0D1YW40</accession>
<keyword evidence="5 8" id="KW-1133">Transmembrane helix</keyword>
<feature type="transmembrane region" description="Helical" evidence="8">
    <location>
        <begin position="134"/>
        <end position="152"/>
    </location>
</feature>
<evidence type="ECO:0008006" key="11">
    <source>
        <dbReference type="Google" id="ProtNLM"/>
    </source>
</evidence>
<feature type="transmembrane region" description="Helical" evidence="8">
    <location>
        <begin position="229"/>
        <end position="249"/>
    </location>
</feature>
<name>A0A0D1YW40_9EURO</name>
<evidence type="ECO:0000256" key="2">
    <source>
        <dbReference type="ARBA" id="ARBA00022448"/>
    </source>
</evidence>
<dbReference type="GO" id="GO:0000139">
    <property type="term" value="C:Golgi membrane"/>
    <property type="evidence" value="ECO:0007669"/>
    <property type="project" value="TreeGrafter"/>
</dbReference>
<dbReference type="GO" id="GO:0005464">
    <property type="term" value="F:UDP-xylose transmembrane transporter activity"/>
    <property type="evidence" value="ECO:0007669"/>
    <property type="project" value="TreeGrafter"/>
</dbReference>
<sequence length="441" mass="47215">MASSDEPTMSRRRGNAESRNEQSNADVHQNGPVSVKTEEPSQQSSASSSPALTASQTTAILQIWAPTLLLIFGGCCSNVYTLEALIHTSPTSGSLLTGLQFLLVALATAPRHLSFSRGWRNLYLRERNIPLRKWLVYTAYFLSINILNNMAFKYRISVPLHIILRSAGPVMTMAVGRFWGGKRYPPHKIVAVLLLFAGVVMAAFSDAWAKQAPVAQPQVASQKTSASSQAPGFALLASALLLSALMGLYTDDMYATHGRSTSVAAETLFYSHAMSLPYFASQARPLMHELGLVTATALTGFEQDISGKNSTSLTKWSSWMPFVAAPDSSSMSHLLLLPVSLVLRTPRPIALLALNAGTQLLCIIGVNRLSAQSSSLTVGIVLNIRKLASLLLSICLFGNSLPMGVLVGAAIVFLGGGLYALPASATGAFSSDTRQTEKKKV</sequence>
<keyword evidence="4 8" id="KW-0812">Transmembrane</keyword>
<dbReference type="PANTHER" id="PTHR10778">
    <property type="entry name" value="SOLUTE CARRIER FAMILY 35 MEMBER B"/>
    <property type="match status" value="1"/>
</dbReference>
<reference evidence="9 10" key="1">
    <citation type="submission" date="2015-01" db="EMBL/GenBank/DDBJ databases">
        <title>The Genome Sequence of Exophiala sideris CBS121828.</title>
        <authorList>
            <consortium name="The Broad Institute Genomics Platform"/>
            <person name="Cuomo C."/>
            <person name="de Hoog S."/>
            <person name="Gorbushina A."/>
            <person name="Stielow B."/>
            <person name="Teixiera M."/>
            <person name="Abouelleil A."/>
            <person name="Chapman S.B."/>
            <person name="Priest M."/>
            <person name="Young S.K."/>
            <person name="Wortman J."/>
            <person name="Nusbaum C."/>
            <person name="Birren B."/>
        </authorList>
    </citation>
    <scope>NUCLEOTIDE SEQUENCE [LARGE SCALE GENOMIC DNA]</scope>
    <source>
        <strain evidence="9 10">CBS 121828</strain>
    </source>
</reference>
<evidence type="ECO:0000313" key="10">
    <source>
        <dbReference type="Proteomes" id="UP000053599"/>
    </source>
</evidence>
<feature type="transmembrane region" description="Helical" evidence="8">
    <location>
        <begin position="63"/>
        <end position="82"/>
    </location>
</feature>
<feature type="region of interest" description="Disordered" evidence="7">
    <location>
        <begin position="1"/>
        <end position="50"/>
    </location>
</feature>
<dbReference type="EMBL" id="KN846951">
    <property type="protein sequence ID" value="KIV85769.1"/>
    <property type="molecule type" value="Genomic_DNA"/>
</dbReference>
<dbReference type="GO" id="GO:0005789">
    <property type="term" value="C:endoplasmic reticulum membrane"/>
    <property type="evidence" value="ECO:0007669"/>
    <property type="project" value="TreeGrafter"/>
</dbReference>
<feature type="transmembrane region" description="Helical" evidence="8">
    <location>
        <begin position="94"/>
        <end position="113"/>
    </location>
</feature>
<dbReference type="HOGENOM" id="CLU_033007_0_0_1"/>
<feature type="transmembrane region" description="Helical" evidence="8">
    <location>
        <begin position="390"/>
        <end position="414"/>
    </location>
</feature>
<evidence type="ECO:0000256" key="5">
    <source>
        <dbReference type="ARBA" id="ARBA00022989"/>
    </source>
</evidence>
<dbReference type="AlphaFoldDB" id="A0A0D1YW40"/>
<dbReference type="PANTHER" id="PTHR10778:SF4">
    <property type="entry name" value="NUCLEOTIDE SUGAR TRANSPORTER SLC35B4"/>
    <property type="match status" value="1"/>
</dbReference>
<dbReference type="SUPFAM" id="SSF103481">
    <property type="entry name" value="Multidrug resistance efflux transporter EmrE"/>
    <property type="match status" value="1"/>
</dbReference>